<dbReference type="KEGG" id="tcx:Tcr_0382"/>
<evidence type="ECO:0000313" key="2">
    <source>
        <dbReference type="EMBL" id="ABB40978.1"/>
    </source>
</evidence>
<dbReference type="OrthoDB" id="5612574at2"/>
<dbReference type="Gene3D" id="2.40.10.220">
    <property type="entry name" value="predicted glycosyltransferase like domains"/>
    <property type="match status" value="1"/>
</dbReference>
<accession>Q31IP5</accession>
<dbReference type="AlphaFoldDB" id="Q31IP5"/>
<dbReference type="EMBL" id="CP000109">
    <property type="protein sequence ID" value="ABB40978.1"/>
    <property type="molecule type" value="Genomic_DNA"/>
</dbReference>
<dbReference type="InterPro" id="IPR009875">
    <property type="entry name" value="PilZ_domain"/>
</dbReference>
<dbReference type="GO" id="GO:0035438">
    <property type="term" value="F:cyclic-di-GMP binding"/>
    <property type="evidence" value="ECO:0007669"/>
    <property type="project" value="InterPro"/>
</dbReference>
<reference evidence="2" key="1">
    <citation type="submission" date="2006-07" db="EMBL/GenBank/DDBJ databases">
        <title>Complete sequence of Thiomicrospira crunogena XCL-2.</title>
        <authorList>
            <consortium name="US DOE Joint Genome Institute"/>
            <person name="Copeland A."/>
            <person name="Lucas S."/>
            <person name="Lapidus A."/>
            <person name="Barry K."/>
            <person name="Detter J.C."/>
            <person name="Glavina del Rio T."/>
            <person name="Hammon N."/>
            <person name="Israni S."/>
            <person name="Dalin E."/>
            <person name="Tice H."/>
            <person name="Pitluck S."/>
            <person name="Chain P."/>
            <person name="Malfatti S."/>
            <person name="Shin M."/>
            <person name="Vergez L."/>
            <person name="Schmutz J."/>
            <person name="Larimer F."/>
            <person name="Land M."/>
            <person name="Hauser L."/>
            <person name="Kyrpides N."/>
            <person name="Lykidis A."/>
            <person name="Scott K.M."/>
            <person name="Sievert S."/>
            <person name="Kerfeld C."/>
            <person name="Freyermuth S."/>
            <person name="Dobrinski K."/>
            <person name="Boller A."/>
            <person name="Fitzpatrick K."/>
            <person name="Thoma P."/>
            <person name="Moore J."/>
            <person name="Richardson P."/>
        </authorList>
    </citation>
    <scope>NUCLEOTIDE SEQUENCE</scope>
    <source>
        <strain evidence="2">XCL-2</strain>
    </source>
</reference>
<name>Q31IP5_HYDCU</name>
<proteinExistence type="predicted"/>
<dbReference type="SUPFAM" id="SSF141371">
    <property type="entry name" value="PilZ domain-like"/>
    <property type="match status" value="1"/>
</dbReference>
<dbReference type="HOGENOM" id="CLU_2144708_0_0_6"/>
<evidence type="ECO:0000259" key="1">
    <source>
        <dbReference type="Pfam" id="PF07238"/>
    </source>
</evidence>
<gene>
    <name evidence="2" type="ordered locus">Tcr_0382</name>
</gene>
<feature type="domain" description="PilZ" evidence="1">
    <location>
        <begin position="6"/>
        <end position="105"/>
    </location>
</feature>
<protein>
    <recommendedName>
        <fullName evidence="1">PilZ domain-containing protein</fullName>
    </recommendedName>
</protein>
<dbReference type="STRING" id="317025.Tcr_0382"/>
<dbReference type="Pfam" id="PF07238">
    <property type="entry name" value="PilZ"/>
    <property type="match status" value="1"/>
</dbReference>
<sequence length="112" mass="12837">MQNQPEQRKFDRIATERPISIQRNQTSIQGKMLDLSENGIGILSPEPVTTGEKVSVDFNLPLLNRASIQLEGIIIHVTSVRQQYLIGLQFTNLPTHMQAMIAEFIRYHHRLD</sequence>
<organism evidence="2">
    <name type="scientific">Hydrogenovibrio crunogenus (strain DSM 25203 / XCL-2)</name>
    <name type="common">Thiomicrospira crunogena</name>
    <dbReference type="NCBI Taxonomy" id="317025"/>
    <lineage>
        <taxon>Bacteria</taxon>
        <taxon>Pseudomonadati</taxon>
        <taxon>Pseudomonadota</taxon>
        <taxon>Gammaproteobacteria</taxon>
        <taxon>Thiotrichales</taxon>
        <taxon>Piscirickettsiaceae</taxon>
        <taxon>Hydrogenovibrio</taxon>
    </lineage>
</organism>